<dbReference type="InterPro" id="IPR011258">
    <property type="entry name" value="BPG-indep_PGM_N"/>
</dbReference>
<evidence type="ECO:0000313" key="13">
    <source>
        <dbReference type="Proteomes" id="UP001497512"/>
    </source>
</evidence>
<dbReference type="InterPro" id="IPR005995">
    <property type="entry name" value="Pgm_bpd_ind"/>
</dbReference>
<dbReference type="Gene3D" id="3.40.1450.10">
    <property type="entry name" value="BPG-independent phosphoglycerate mutase, domain B"/>
    <property type="match status" value="1"/>
</dbReference>
<comment type="similarity">
    <text evidence="4">Belongs to the BPG-independent phosphoglycerate mutase family.</text>
</comment>
<dbReference type="PANTHER" id="PTHR31637">
    <property type="entry name" value="2,3-BISPHOSPHOGLYCERATE-INDEPENDENT PHOSPHOGLYCERATE MUTASE"/>
    <property type="match status" value="1"/>
</dbReference>
<dbReference type="CDD" id="cd16010">
    <property type="entry name" value="iPGM"/>
    <property type="match status" value="1"/>
</dbReference>
<evidence type="ECO:0000256" key="3">
    <source>
        <dbReference type="ARBA" id="ARBA00004798"/>
    </source>
</evidence>
<sequence length="560" mass="61245">MVLPGKETEFWLESHSVIPRGKPFLLVVLDGWGENKEDEYNAIYKANCPTIKALRTGAPRRWRTIKAHGTAVGLPSDGDMGNSEVGHNAMGAGKIIQQGASLVDDALESGSMYMGEGWNYAKESWASGGTLHFIGLLSDGGVHSRYDQLAALMHGAFDHGCKRIRVHILTDGRDVPDGSSVKYVGQLEKDLENLRSHGCDALIASGGGRMCVTMDRYEADWSIVERGWHAHVLGEAPHKFESALEALTKLKEANPKVNDQFYPPFVIVDKEGTPVGPIHDNDCVININFRADRVIQISKAFEYENFSAFDRVRWPKVRYLGMMQYDGDLKLPSHYLIPPPLIENTSGQYLCANGIRTFACSETQKFGHVTFFWNGNRSGKVDDTLETYHEVPSDNIQFNKKPHMKAAEIAKAAQQALLSGEFDYVRVNFANGDMVGHTGDLEATKLACESVDQGVKLLVDAVESCGGIYMITADHGNCDDMAQRKKNGEPLLDNTGKVAPLTSHTLAPVPVAIGGPGLPSNVKFSDSLPKAGLANVTATYLNLMGFEAPPSYEPSLLAFD</sequence>
<keyword evidence="13" id="KW-1185">Reference proteome</keyword>
<dbReference type="Pfam" id="PF06415">
    <property type="entry name" value="iPGM_N"/>
    <property type="match status" value="1"/>
</dbReference>
<keyword evidence="9" id="KW-0413">Isomerase</keyword>
<evidence type="ECO:0000256" key="2">
    <source>
        <dbReference type="ARBA" id="ARBA00001936"/>
    </source>
</evidence>
<dbReference type="EC" id="5.4.2.12" evidence="5"/>
<dbReference type="SUPFAM" id="SSF53649">
    <property type="entry name" value="Alkaline phosphatase-like"/>
    <property type="match status" value="1"/>
</dbReference>
<dbReference type="PIRSF" id="PIRSF001492">
    <property type="entry name" value="IPGAM"/>
    <property type="match status" value="1"/>
</dbReference>
<evidence type="ECO:0000256" key="8">
    <source>
        <dbReference type="ARBA" id="ARBA00023211"/>
    </source>
</evidence>
<name>A0ABP0UEB0_9BRYO</name>
<feature type="domain" description="BPG-independent PGAM N-terminal" evidence="11">
    <location>
        <begin position="103"/>
        <end position="326"/>
    </location>
</feature>
<dbReference type="Proteomes" id="UP001497512">
    <property type="component" value="Chromosome 3"/>
</dbReference>
<comment type="pathway">
    <text evidence="3">Carbohydrate degradation; glycolysis; pyruvate from D-glyceraldehyde 3-phosphate: step 3/5.</text>
</comment>
<protein>
    <recommendedName>
        <fullName evidence="5">phosphoglycerate mutase (2,3-diphosphoglycerate-independent)</fullName>
        <ecNumber evidence="5">5.4.2.12</ecNumber>
    </recommendedName>
</protein>
<keyword evidence="7" id="KW-0324">Glycolysis</keyword>
<accession>A0ABP0UEB0</accession>
<dbReference type="Gene3D" id="3.40.720.10">
    <property type="entry name" value="Alkaline Phosphatase, subunit A"/>
    <property type="match status" value="1"/>
</dbReference>
<dbReference type="InterPro" id="IPR036646">
    <property type="entry name" value="PGAM_B_sf"/>
</dbReference>
<dbReference type="InterPro" id="IPR017850">
    <property type="entry name" value="Alkaline_phosphatase_core_sf"/>
</dbReference>
<feature type="domain" description="Metalloenzyme" evidence="10">
    <location>
        <begin position="22"/>
        <end position="547"/>
    </location>
</feature>
<proteinExistence type="inferred from homology"/>
<evidence type="ECO:0000256" key="9">
    <source>
        <dbReference type="ARBA" id="ARBA00023235"/>
    </source>
</evidence>
<dbReference type="PANTHER" id="PTHR31637:SF11">
    <property type="entry name" value="PHOSPHOGLYCERATE MUTASE (2,3-DIPHOSPHOGLYCERATE-INDEPENDENT)"/>
    <property type="match status" value="1"/>
</dbReference>
<evidence type="ECO:0000256" key="6">
    <source>
        <dbReference type="ARBA" id="ARBA00022723"/>
    </source>
</evidence>
<evidence type="ECO:0000256" key="1">
    <source>
        <dbReference type="ARBA" id="ARBA00000370"/>
    </source>
</evidence>
<evidence type="ECO:0000256" key="5">
    <source>
        <dbReference type="ARBA" id="ARBA00012026"/>
    </source>
</evidence>
<comment type="catalytic activity">
    <reaction evidence="1">
        <text>(2R)-2-phosphoglycerate = (2R)-3-phosphoglycerate</text>
        <dbReference type="Rhea" id="RHEA:15901"/>
        <dbReference type="ChEBI" id="CHEBI:58272"/>
        <dbReference type="ChEBI" id="CHEBI:58289"/>
        <dbReference type="EC" id="5.4.2.12"/>
    </reaction>
</comment>
<evidence type="ECO:0000256" key="4">
    <source>
        <dbReference type="ARBA" id="ARBA00008819"/>
    </source>
</evidence>
<comment type="cofactor">
    <cofactor evidence="2">
        <name>Mn(2+)</name>
        <dbReference type="ChEBI" id="CHEBI:29035"/>
    </cofactor>
</comment>
<evidence type="ECO:0000313" key="12">
    <source>
        <dbReference type="EMBL" id="CAK9219732.1"/>
    </source>
</evidence>
<gene>
    <name evidence="12" type="ORF">CSSPTR1EN2_LOCUS14801</name>
</gene>
<keyword evidence="8" id="KW-0464">Manganese</keyword>
<dbReference type="EMBL" id="OZ019895">
    <property type="protein sequence ID" value="CAK9219732.1"/>
    <property type="molecule type" value="Genomic_DNA"/>
</dbReference>
<keyword evidence="6" id="KW-0479">Metal-binding</keyword>
<evidence type="ECO:0000259" key="11">
    <source>
        <dbReference type="Pfam" id="PF06415"/>
    </source>
</evidence>
<dbReference type="InterPro" id="IPR006124">
    <property type="entry name" value="Metalloenzyme"/>
</dbReference>
<dbReference type="Pfam" id="PF01676">
    <property type="entry name" value="Metalloenzyme"/>
    <property type="match status" value="1"/>
</dbReference>
<dbReference type="NCBIfam" id="TIGR01307">
    <property type="entry name" value="pgm_bpd_ind"/>
    <property type="match status" value="1"/>
</dbReference>
<organism evidence="12 13">
    <name type="scientific">Sphagnum troendelagicum</name>
    <dbReference type="NCBI Taxonomy" id="128251"/>
    <lineage>
        <taxon>Eukaryota</taxon>
        <taxon>Viridiplantae</taxon>
        <taxon>Streptophyta</taxon>
        <taxon>Embryophyta</taxon>
        <taxon>Bryophyta</taxon>
        <taxon>Sphagnophytina</taxon>
        <taxon>Sphagnopsida</taxon>
        <taxon>Sphagnales</taxon>
        <taxon>Sphagnaceae</taxon>
        <taxon>Sphagnum</taxon>
    </lineage>
</organism>
<dbReference type="SUPFAM" id="SSF64158">
    <property type="entry name" value="2,3-Bisphosphoglycerate-independent phosphoglycerate mutase, substrate-binding domain"/>
    <property type="match status" value="1"/>
</dbReference>
<reference evidence="12" key="1">
    <citation type="submission" date="2024-02" db="EMBL/GenBank/DDBJ databases">
        <authorList>
            <consortium name="ELIXIR-Norway"/>
            <consortium name="Elixir Norway"/>
        </authorList>
    </citation>
    <scope>NUCLEOTIDE SEQUENCE</scope>
</reference>
<evidence type="ECO:0000256" key="7">
    <source>
        <dbReference type="ARBA" id="ARBA00023152"/>
    </source>
</evidence>
<evidence type="ECO:0000259" key="10">
    <source>
        <dbReference type="Pfam" id="PF01676"/>
    </source>
</evidence>